<evidence type="ECO:0000313" key="4">
    <source>
        <dbReference type="Proteomes" id="UP001442468"/>
    </source>
</evidence>
<name>A0ABV1NGS9_9GAMM</name>
<comment type="caution">
    <text evidence="3">The sequence shown here is derived from an EMBL/GenBank/DDBJ whole genome shotgun (WGS) entry which is preliminary data.</text>
</comment>
<reference evidence="3 4" key="1">
    <citation type="submission" date="2024-05" db="EMBL/GenBank/DDBJ databases">
        <title>Halomonas sp. SSM6 16S ribosomal RNA gene Genome sequencing and assembly.</title>
        <authorList>
            <person name="Yook S."/>
        </authorList>
    </citation>
    <scope>NUCLEOTIDE SEQUENCE [LARGE SCALE GENOMIC DNA]</scope>
    <source>
        <strain evidence="3 4">SSM6</strain>
    </source>
</reference>
<sequence>MRNRILACSLLAGWLAMPALAEPALPGDIIADLQALQALLHEGEASRVLKRAETQAQRLAGGNGADRWSRALYLQLAAQAASRAGRPAEAADRLREVQAIALAPETWRLSRLREEAGLRHSAGQGKQAVALLQAWLDRTGGDAASRWRLVVWLAELERFDEAAGHLEALEAAEGLTTEQRALAVSLHRRADHEAQALSVLLAGLDAQAPAEDWRTAAALAQRVGDAGRAAAIWETGWRLGALAGEADLLRLARLHLTGGTPARAGDHLARALETGALADSLETRRLMARAWEAARDHDRALAAWRRVAKRSDAGDDWLRLGRLALAWGDETLAHTALRQASRRGIAQADPWLDEMRRERAVQRAQEGVEASSREAPANEKGD</sequence>
<dbReference type="EMBL" id="JBEGCJ010000005">
    <property type="protein sequence ID" value="MEQ6918266.1"/>
    <property type="molecule type" value="Genomic_DNA"/>
</dbReference>
<dbReference type="InterPro" id="IPR011990">
    <property type="entry name" value="TPR-like_helical_dom_sf"/>
</dbReference>
<accession>A0ABV1NGS9</accession>
<dbReference type="Proteomes" id="UP001442468">
    <property type="component" value="Unassembled WGS sequence"/>
</dbReference>
<keyword evidence="2" id="KW-0732">Signal</keyword>
<evidence type="ECO:0008006" key="5">
    <source>
        <dbReference type="Google" id="ProtNLM"/>
    </source>
</evidence>
<dbReference type="Gene3D" id="1.25.40.10">
    <property type="entry name" value="Tetratricopeptide repeat domain"/>
    <property type="match status" value="1"/>
</dbReference>
<evidence type="ECO:0000256" key="2">
    <source>
        <dbReference type="SAM" id="SignalP"/>
    </source>
</evidence>
<dbReference type="RefSeq" id="WP_349762537.1">
    <property type="nucleotide sequence ID" value="NZ_JBEGCJ010000005.1"/>
</dbReference>
<feature type="region of interest" description="Disordered" evidence="1">
    <location>
        <begin position="356"/>
        <end position="382"/>
    </location>
</feature>
<evidence type="ECO:0000313" key="3">
    <source>
        <dbReference type="EMBL" id="MEQ6918266.1"/>
    </source>
</evidence>
<organism evidence="3 4">
    <name type="scientific">Halomonas aquatica</name>
    <dbReference type="NCBI Taxonomy" id="3151123"/>
    <lineage>
        <taxon>Bacteria</taxon>
        <taxon>Pseudomonadati</taxon>
        <taxon>Pseudomonadota</taxon>
        <taxon>Gammaproteobacteria</taxon>
        <taxon>Oceanospirillales</taxon>
        <taxon>Halomonadaceae</taxon>
        <taxon>Halomonas</taxon>
    </lineage>
</organism>
<feature type="signal peptide" evidence="2">
    <location>
        <begin position="1"/>
        <end position="21"/>
    </location>
</feature>
<gene>
    <name evidence="3" type="ORF">ABE960_12110</name>
</gene>
<evidence type="ECO:0000256" key="1">
    <source>
        <dbReference type="SAM" id="MobiDB-lite"/>
    </source>
</evidence>
<keyword evidence="4" id="KW-1185">Reference proteome</keyword>
<proteinExistence type="predicted"/>
<protein>
    <recommendedName>
        <fullName evidence="5">Tetratricopeptide repeat-containing protein</fullName>
    </recommendedName>
</protein>
<feature type="chain" id="PRO_5045650047" description="Tetratricopeptide repeat-containing protein" evidence="2">
    <location>
        <begin position="22"/>
        <end position="382"/>
    </location>
</feature>